<proteinExistence type="predicted"/>
<dbReference type="EMBL" id="VSRR010062300">
    <property type="protein sequence ID" value="MPC83360.1"/>
    <property type="molecule type" value="Genomic_DNA"/>
</dbReference>
<evidence type="ECO:0000256" key="1">
    <source>
        <dbReference type="SAM" id="Phobius"/>
    </source>
</evidence>
<keyword evidence="1" id="KW-1133">Transmembrane helix</keyword>
<accession>A0A5B7IG19</accession>
<feature type="transmembrane region" description="Helical" evidence="1">
    <location>
        <begin position="32"/>
        <end position="55"/>
    </location>
</feature>
<protein>
    <submittedName>
        <fullName evidence="2">Uncharacterized protein</fullName>
    </submittedName>
</protein>
<sequence>MVGRFPDFMTSESFSRVLATSPFLSLATRSKIVVMAILQVFLPLVYVRLLPLGVAQGKWTLRHGKGAATQLHGS</sequence>
<organism evidence="2 3">
    <name type="scientific">Portunus trituberculatus</name>
    <name type="common">Swimming crab</name>
    <name type="synonym">Neptunus trituberculatus</name>
    <dbReference type="NCBI Taxonomy" id="210409"/>
    <lineage>
        <taxon>Eukaryota</taxon>
        <taxon>Metazoa</taxon>
        <taxon>Ecdysozoa</taxon>
        <taxon>Arthropoda</taxon>
        <taxon>Crustacea</taxon>
        <taxon>Multicrustacea</taxon>
        <taxon>Malacostraca</taxon>
        <taxon>Eumalacostraca</taxon>
        <taxon>Eucarida</taxon>
        <taxon>Decapoda</taxon>
        <taxon>Pleocyemata</taxon>
        <taxon>Brachyura</taxon>
        <taxon>Eubrachyura</taxon>
        <taxon>Portunoidea</taxon>
        <taxon>Portunidae</taxon>
        <taxon>Portuninae</taxon>
        <taxon>Portunus</taxon>
    </lineage>
</organism>
<evidence type="ECO:0000313" key="3">
    <source>
        <dbReference type="Proteomes" id="UP000324222"/>
    </source>
</evidence>
<comment type="caution">
    <text evidence="2">The sequence shown here is derived from an EMBL/GenBank/DDBJ whole genome shotgun (WGS) entry which is preliminary data.</text>
</comment>
<keyword evidence="1" id="KW-0472">Membrane</keyword>
<dbReference type="AlphaFoldDB" id="A0A5B7IG19"/>
<gene>
    <name evidence="2" type="ORF">E2C01_078069</name>
</gene>
<keyword evidence="1" id="KW-0812">Transmembrane</keyword>
<evidence type="ECO:0000313" key="2">
    <source>
        <dbReference type="EMBL" id="MPC83360.1"/>
    </source>
</evidence>
<keyword evidence="3" id="KW-1185">Reference proteome</keyword>
<reference evidence="2 3" key="1">
    <citation type="submission" date="2019-05" db="EMBL/GenBank/DDBJ databases">
        <title>Another draft genome of Portunus trituberculatus and its Hox gene families provides insights of decapod evolution.</title>
        <authorList>
            <person name="Jeong J.-H."/>
            <person name="Song I."/>
            <person name="Kim S."/>
            <person name="Choi T."/>
            <person name="Kim D."/>
            <person name="Ryu S."/>
            <person name="Kim W."/>
        </authorList>
    </citation>
    <scope>NUCLEOTIDE SEQUENCE [LARGE SCALE GENOMIC DNA]</scope>
    <source>
        <tissue evidence="2">Muscle</tissue>
    </source>
</reference>
<dbReference type="Proteomes" id="UP000324222">
    <property type="component" value="Unassembled WGS sequence"/>
</dbReference>
<name>A0A5B7IG19_PORTR</name>